<dbReference type="CDD" id="cd01744">
    <property type="entry name" value="GATase1_CPSase"/>
    <property type="match status" value="1"/>
</dbReference>
<dbReference type="EC" id="6.3.5.5" evidence="8"/>
<dbReference type="EMBL" id="CCDP010000002">
    <property type="protein sequence ID" value="CDQ40784.1"/>
    <property type="molecule type" value="Genomic_DNA"/>
</dbReference>
<keyword evidence="3 8" id="KW-0436">Ligase</keyword>
<dbReference type="PRINTS" id="PR00099">
    <property type="entry name" value="CPSGATASE"/>
</dbReference>
<comment type="caution">
    <text evidence="10">The sequence shown here is derived from an EMBL/GenBank/DDBJ whole genome shotgun (WGS) entry which is preliminary data.</text>
</comment>
<organism evidence="10 11">
    <name type="scientific">Virgibacillus massiliensis</name>
    <dbReference type="NCBI Taxonomy" id="1462526"/>
    <lineage>
        <taxon>Bacteria</taxon>
        <taxon>Bacillati</taxon>
        <taxon>Bacillota</taxon>
        <taxon>Bacilli</taxon>
        <taxon>Bacillales</taxon>
        <taxon>Bacillaceae</taxon>
        <taxon>Virgibacillus</taxon>
    </lineage>
</organism>
<dbReference type="InterPro" id="IPR017926">
    <property type="entry name" value="GATASE"/>
</dbReference>
<dbReference type="GO" id="GO:0006207">
    <property type="term" value="P:'de novo' pyrimidine nucleobase biosynthetic process"/>
    <property type="evidence" value="ECO:0007669"/>
    <property type="project" value="InterPro"/>
</dbReference>
<dbReference type="PROSITE" id="PS51273">
    <property type="entry name" value="GATASE_TYPE_1"/>
    <property type="match status" value="1"/>
</dbReference>
<name>A0A024QE47_9BACI</name>
<evidence type="ECO:0000256" key="3">
    <source>
        <dbReference type="ARBA" id="ARBA00022598"/>
    </source>
</evidence>
<dbReference type="GO" id="GO:0006526">
    <property type="term" value="P:L-arginine biosynthetic process"/>
    <property type="evidence" value="ECO:0007669"/>
    <property type="project" value="UniProtKB-UniRule"/>
</dbReference>
<comment type="catalytic activity">
    <reaction evidence="8">
        <text>L-glutamine + H2O = L-glutamate + NH4(+)</text>
        <dbReference type="Rhea" id="RHEA:15889"/>
        <dbReference type="ChEBI" id="CHEBI:15377"/>
        <dbReference type="ChEBI" id="CHEBI:28938"/>
        <dbReference type="ChEBI" id="CHEBI:29985"/>
        <dbReference type="ChEBI" id="CHEBI:58359"/>
    </reaction>
</comment>
<dbReference type="eggNOG" id="COG0505">
    <property type="taxonomic scope" value="Bacteria"/>
</dbReference>
<feature type="binding site" evidence="8">
    <location>
        <position position="46"/>
    </location>
    <ligand>
        <name>L-glutamine</name>
        <dbReference type="ChEBI" id="CHEBI:58359"/>
    </ligand>
</feature>
<dbReference type="OrthoDB" id="9804328at2"/>
<evidence type="ECO:0000259" key="9">
    <source>
        <dbReference type="SMART" id="SM01097"/>
    </source>
</evidence>
<dbReference type="NCBIfam" id="TIGR01368">
    <property type="entry name" value="CPSaseIIsmall"/>
    <property type="match status" value="1"/>
</dbReference>
<evidence type="ECO:0000256" key="2">
    <source>
        <dbReference type="ARBA" id="ARBA00007800"/>
    </source>
</evidence>
<keyword evidence="8" id="KW-0665">Pyrimidine biosynthesis</keyword>
<dbReference type="HAMAP" id="MF_01209">
    <property type="entry name" value="CPSase_S_chain"/>
    <property type="match status" value="1"/>
</dbReference>
<feature type="region of interest" description="CPSase" evidence="8">
    <location>
        <begin position="1"/>
        <end position="166"/>
    </location>
</feature>
<dbReference type="NCBIfam" id="NF009475">
    <property type="entry name" value="PRK12838.1"/>
    <property type="match status" value="1"/>
</dbReference>
<keyword evidence="6 8" id="KW-0315">Glutamine amidotransferase</keyword>
<keyword evidence="4 8" id="KW-0547">Nucleotide-binding</keyword>
<protein>
    <recommendedName>
        <fullName evidence="8">Carbamoyl phosphate synthase small chain</fullName>
        <ecNumber evidence="8">6.3.5.5</ecNumber>
    </recommendedName>
    <alternativeName>
        <fullName evidence="8">Carbamoyl phosphate synthetase glutamine chain</fullName>
    </alternativeName>
</protein>
<dbReference type="Pfam" id="PF00117">
    <property type="entry name" value="GATase"/>
    <property type="match status" value="1"/>
</dbReference>
<evidence type="ECO:0000256" key="4">
    <source>
        <dbReference type="ARBA" id="ARBA00022741"/>
    </source>
</evidence>
<dbReference type="InterPro" id="IPR035686">
    <property type="entry name" value="CPSase_GATase1"/>
</dbReference>
<feature type="domain" description="Carbamoyl-phosphate synthase small subunit N-terminal" evidence="9">
    <location>
        <begin position="2"/>
        <end position="132"/>
    </location>
</feature>
<feature type="binding site" evidence="8">
    <location>
        <position position="220"/>
    </location>
    <ligand>
        <name>L-glutamine</name>
        <dbReference type="ChEBI" id="CHEBI:58359"/>
    </ligand>
</feature>
<feature type="binding site" evidence="8">
    <location>
        <position position="246"/>
    </location>
    <ligand>
        <name>L-glutamine</name>
        <dbReference type="ChEBI" id="CHEBI:58359"/>
    </ligand>
</feature>
<dbReference type="Gene3D" id="3.40.50.880">
    <property type="match status" value="1"/>
</dbReference>
<keyword evidence="8" id="KW-0055">Arginine biosynthesis</keyword>
<evidence type="ECO:0000256" key="1">
    <source>
        <dbReference type="ARBA" id="ARBA00005077"/>
    </source>
</evidence>
<evidence type="ECO:0000313" key="10">
    <source>
        <dbReference type="EMBL" id="CDQ40784.1"/>
    </source>
</evidence>
<feature type="binding site" evidence="8">
    <location>
        <position position="290"/>
    </location>
    <ligand>
        <name>L-glutamine</name>
        <dbReference type="ChEBI" id="CHEBI:58359"/>
    </ligand>
</feature>
<feature type="binding site" evidence="8">
    <location>
        <position position="249"/>
    </location>
    <ligand>
        <name>L-glutamine</name>
        <dbReference type="ChEBI" id="CHEBI:58359"/>
    </ligand>
</feature>
<dbReference type="InterPro" id="IPR029062">
    <property type="entry name" value="Class_I_gatase-like"/>
</dbReference>
<keyword evidence="8" id="KW-0028">Amino-acid biosynthesis</keyword>
<evidence type="ECO:0000256" key="6">
    <source>
        <dbReference type="ARBA" id="ARBA00022962"/>
    </source>
</evidence>
<dbReference type="UniPathway" id="UPA00068">
    <property type="reaction ID" value="UER00171"/>
</dbReference>
<dbReference type="RefSeq" id="WP_038245697.1">
    <property type="nucleotide sequence ID" value="NZ_BNER01000006.1"/>
</dbReference>
<feature type="binding site" evidence="8">
    <location>
        <position position="287"/>
    </location>
    <ligand>
        <name>L-glutamine</name>
        <dbReference type="ChEBI" id="CHEBI:58359"/>
    </ligand>
</feature>
<dbReference type="Pfam" id="PF00988">
    <property type="entry name" value="CPSase_sm_chain"/>
    <property type="match status" value="1"/>
</dbReference>
<evidence type="ECO:0000256" key="7">
    <source>
        <dbReference type="ARBA" id="ARBA00048816"/>
    </source>
</evidence>
<reference evidence="11" key="2">
    <citation type="submission" date="2014-05" db="EMBL/GenBank/DDBJ databases">
        <title>Draft genome sequence of Virgibacillus massiliensis Vm-5.</title>
        <authorList>
            <person name="Khelaifia S."/>
            <person name="Croce O."/>
            <person name="Lagier J.C."/>
            <person name="Raoult D."/>
        </authorList>
    </citation>
    <scope>NUCLEOTIDE SEQUENCE [LARGE SCALE GENOMIC DNA]</scope>
    <source>
        <strain evidence="11">Vm-5</strain>
    </source>
</reference>
<dbReference type="GO" id="GO:0044205">
    <property type="term" value="P:'de novo' UMP biosynthetic process"/>
    <property type="evidence" value="ECO:0007669"/>
    <property type="project" value="UniProtKB-UniRule"/>
</dbReference>
<feature type="active site" description="Nucleophile" evidence="8">
    <location>
        <position position="245"/>
    </location>
</feature>
<dbReference type="Proteomes" id="UP000028875">
    <property type="component" value="Unassembled WGS sequence"/>
</dbReference>
<dbReference type="InterPro" id="IPR036480">
    <property type="entry name" value="CarbP_synth_ssu_N_sf"/>
</dbReference>
<dbReference type="UniPathway" id="UPA00070">
    <property type="reaction ID" value="UER00115"/>
</dbReference>
<dbReference type="SMART" id="SM01097">
    <property type="entry name" value="CPSase_sm_chain"/>
    <property type="match status" value="1"/>
</dbReference>
<dbReference type="GO" id="GO:0004088">
    <property type="term" value="F:carbamoyl-phosphate synthase (glutamine-hydrolyzing) activity"/>
    <property type="evidence" value="ECO:0007669"/>
    <property type="project" value="UniProtKB-UniRule"/>
</dbReference>
<dbReference type="STRING" id="1462526.BN990_03113"/>
<evidence type="ECO:0000313" key="11">
    <source>
        <dbReference type="Proteomes" id="UP000028875"/>
    </source>
</evidence>
<dbReference type="GO" id="GO:0004359">
    <property type="term" value="F:glutaminase activity"/>
    <property type="evidence" value="ECO:0007669"/>
    <property type="project" value="RHEA"/>
</dbReference>
<dbReference type="GO" id="GO:0006541">
    <property type="term" value="P:glutamine metabolic process"/>
    <property type="evidence" value="ECO:0007669"/>
    <property type="project" value="InterPro"/>
</dbReference>
<feature type="binding site" evidence="8">
    <location>
        <position position="218"/>
    </location>
    <ligand>
        <name>L-glutamine</name>
        <dbReference type="ChEBI" id="CHEBI:58359"/>
    </ligand>
</feature>
<feature type="active site" evidence="8">
    <location>
        <position position="332"/>
    </location>
</feature>
<comment type="function">
    <text evidence="8">Small subunit of the glutamine-dependent carbamoyl phosphate synthetase (CPSase). CPSase catalyzes the formation of carbamoyl phosphate from the ammonia moiety of glutamine, carbonate, and phosphate donated by ATP, constituting the first step of 2 biosynthetic pathways, one leading to arginine and/or urea and the other to pyrimidine nucleotides. The small subunit (glutamine amidotransferase) binds and cleaves glutamine to supply the large subunit with the substrate ammonia.</text>
</comment>
<comment type="subunit">
    <text evidence="8">Composed of two chains; the small (or glutamine) chain promotes the hydrolysis of glutamine to ammonia, which is used by the large (or ammonia) chain to synthesize carbamoyl phosphate. Tetramer of heterodimers (alpha,beta)4.</text>
</comment>
<dbReference type="InterPro" id="IPR006274">
    <property type="entry name" value="CarbamoylP_synth_ssu"/>
</dbReference>
<reference evidence="10 11" key="1">
    <citation type="submission" date="2014-03" db="EMBL/GenBank/DDBJ databases">
        <authorList>
            <person name="Urmite Genomes U."/>
        </authorList>
    </citation>
    <scope>NUCLEOTIDE SEQUENCE [LARGE SCALE GENOMIC DNA]</scope>
    <source>
        <strain evidence="10 11">Vm-5</strain>
    </source>
</reference>
<dbReference type="PRINTS" id="PR00096">
    <property type="entry name" value="GATASE"/>
</dbReference>
<sequence>MTKGYLVLETGETFTGDWIGYESEVAGEVVFNTSMTGYQEMLTDPSYAGQILTLSYPIIGNYGISSYNHESNTVQAAAVILNDVCDEPSHFESEMTLSQNLKAAAIPGLKHVDTRSLVSTIRKYQTVKGRIVLEKVFPDYIHKFNIPNSRTLVEQVSVKRPVVMGRGNCHIVLIDFGYKKSIVEALIHEHCKVTIVPNSTSYNEIEELYPDGVIISNGPGDPKDLHAHFPLIKHLSENYPTLGICLGHQLIALAFGGRTEKMPFGHRGANHPVKNLVTGKVNMTSQNHGYVVLADGINSEDFQLLFKNVNDGSVEGMKHKKLPITSVQFHPEAHPGPSDTEYIFTDFIETARLSGGKQVWESVQL</sequence>
<dbReference type="InterPro" id="IPR002474">
    <property type="entry name" value="CarbamoylP_synth_ssu_N"/>
</dbReference>
<dbReference type="AlphaFoldDB" id="A0A024QE47"/>
<dbReference type="GO" id="GO:0005524">
    <property type="term" value="F:ATP binding"/>
    <property type="evidence" value="ECO:0007669"/>
    <property type="project" value="UniProtKB-UniRule"/>
</dbReference>
<keyword evidence="5 8" id="KW-0067">ATP-binding</keyword>
<proteinExistence type="inferred from homology"/>
<dbReference type="InterPro" id="IPR050472">
    <property type="entry name" value="Anth_synth/Amidotransfase"/>
</dbReference>
<comment type="catalytic activity">
    <reaction evidence="7 8">
        <text>hydrogencarbonate + L-glutamine + 2 ATP + H2O = carbamoyl phosphate + L-glutamate + 2 ADP + phosphate + 2 H(+)</text>
        <dbReference type="Rhea" id="RHEA:18633"/>
        <dbReference type="ChEBI" id="CHEBI:15377"/>
        <dbReference type="ChEBI" id="CHEBI:15378"/>
        <dbReference type="ChEBI" id="CHEBI:17544"/>
        <dbReference type="ChEBI" id="CHEBI:29985"/>
        <dbReference type="ChEBI" id="CHEBI:30616"/>
        <dbReference type="ChEBI" id="CHEBI:43474"/>
        <dbReference type="ChEBI" id="CHEBI:58228"/>
        <dbReference type="ChEBI" id="CHEBI:58359"/>
        <dbReference type="ChEBI" id="CHEBI:456216"/>
        <dbReference type="EC" id="6.3.5.5"/>
    </reaction>
</comment>
<dbReference type="PANTHER" id="PTHR43418:SF7">
    <property type="entry name" value="CARBAMOYL-PHOSPHATE SYNTHASE SMALL CHAIN"/>
    <property type="match status" value="1"/>
</dbReference>
<dbReference type="PANTHER" id="PTHR43418">
    <property type="entry name" value="MULTIFUNCTIONAL TRYPTOPHAN BIOSYNTHESIS PROTEIN-RELATED"/>
    <property type="match status" value="1"/>
</dbReference>
<keyword evidence="11" id="KW-1185">Reference proteome</keyword>
<dbReference type="SUPFAM" id="SSF52317">
    <property type="entry name" value="Class I glutamine amidotransferase-like"/>
    <property type="match status" value="1"/>
</dbReference>
<accession>A0A024QE47</accession>
<comment type="pathway">
    <text evidence="1 8">Amino-acid biosynthesis; L-arginine biosynthesis; carbamoyl phosphate from bicarbonate: step 1/1.</text>
</comment>
<dbReference type="PRINTS" id="PR00097">
    <property type="entry name" value="ANTSNTHASEII"/>
</dbReference>
<dbReference type="SUPFAM" id="SSF52021">
    <property type="entry name" value="Carbamoyl phosphate synthetase, small subunit N-terminal domain"/>
    <property type="match status" value="1"/>
</dbReference>
<feature type="binding site" evidence="8">
    <location>
        <position position="289"/>
    </location>
    <ligand>
        <name>L-glutamine</name>
        <dbReference type="ChEBI" id="CHEBI:58359"/>
    </ligand>
</feature>
<dbReference type="Gene3D" id="3.50.30.20">
    <property type="entry name" value="Carbamoyl-phosphate synthase small subunit, N-terminal domain"/>
    <property type="match status" value="1"/>
</dbReference>
<evidence type="ECO:0000256" key="8">
    <source>
        <dbReference type="HAMAP-Rule" id="MF_01209"/>
    </source>
</evidence>
<comment type="similarity">
    <text evidence="2 8">Belongs to the CarA family.</text>
</comment>
<evidence type="ECO:0000256" key="5">
    <source>
        <dbReference type="ARBA" id="ARBA00022840"/>
    </source>
</evidence>
<feature type="active site" evidence="8">
    <location>
        <position position="330"/>
    </location>
</feature>
<comment type="pathway">
    <text evidence="8">Pyrimidine metabolism; UMP biosynthesis via de novo pathway; (S)-dihydroorotate from bicarbonate: step 1/3.</text>
</comment>
<gene>
    <name evidence="10" type="primary">carA_2</name>
    <name evidence="8" type="synonym">carA</name>
    <name evidence="10" type="ORF">BN990_03113</name>
</gene>